<dbReference type="InterPro" id="IPR004635">
    <property type="entry name" value="Pept_S49_SppA"/>
</dbReference>
<evidence type="ECO:0000256" key="2">
    <source>
        <dbReference type="ARBA" id="ARBA00022670"/>
    </source>
</evidence>
<organism evidence="7 8">
    <name type="scientific">Halobacterium hubeiense</name>
    <dbReference type="NCBI Taxonomy" id="1407499"/>
    <lineage>
        <taxon>Archaea</taxon>
        <taxon>Methanobacteriati</taxon>
        <taxon>Methanobacteriota</taxon>
        <taxon>Stenosarchaea group</taxon>
        <taxon>Halobacteria</taxon>
        <taxon>Halobacteriales</taxon>
        <taxon>Halobacteriaceae</taxon>
        <taxon>Halobacterium</taxon>
    </lineage>
</organism>
<dbReference type="RefSeq" id="WP_059055970.1">
    <property type="nucleotide sequence ID" value="NZ_CEML01000002.1"/>
</dbReference>
<dbReference type="InterPro" id="IPR029045">
    <property type="entry name" value="ClpP/crotonase-like_dom_sf"/>
</dbReference>
<dbReference type="CDD" id="cd07023">
    <property type="entry name" value="S49_Sppa_N_C"/>
    <property type="match status" value="1"/>
</dbReference>
<dbReference type="STRING" id="1407499.HHUB_1554"/>
<dbReference type="GO" id="GO:0008236">
    <property type="term" value="F:serine-type peptidase activity"/>
    <property type="evidence" value="ECO:0007669"/>
    <property type="project" value="UniProtKB-KW"/>
</dbReference>
<sequence>MDTLPKRVGRLTVLALGVLVGVVVGWVLFVRVPAGGPTILGVVLTLLIGAVSLRLSGNAAGAAFGAYDTAEVSVEGPIARDGGESLPTDPRQVPADAVVEQIERADEDSNTEALAVCLNTPGGEVVPSDDIRRAVREFDGPTVAYVTDVCASGGYWIASACDHVVARENSLVGSIGVRGSTLNASALADDLGVDYERFVAGEYKDAGNPLREMREDDRRYLQGLVDDFYESFVERVAEGRDLSREQIRDTEARVYVGRDAHERDLVDDLGTRDAAEAYLEAELGHEVAVREFEPPRGMFVRMRRTAVGAAYALGAGLADAVGDGDGTNVELR</sequence>
<dbReference type="Proteomes" id="UP000066737">
    <property type="component" value="Chromosome I"/>
</dbReference>
<dbReference type="KEGG" id="hhb:Hhub_1554"/>
<evidence type="ECO:0000256" key="4">
    <source>
        <dbReference type="ARBA" id="ARBA00022825"/>
    </source>
</evidence>
<dbReference type="PANTHER" id="PTHR33209:SF1">
    <property type="entry name" value="PEPTIDASE S49 DOMAIN-CONTAINING PROTEIN"/>
    <property type="match status" value="1"/>
</dbReference>
<dbReference type="InterPro" id="IPR002142">
    <property type="entry name" value="Peptidase_S49"/>
</dbReference>
<feature type="transmembrane region" description="Helical" evidence="5">
    <location>
        <begin position="12"/>
        <end position="32"/>
    </location>
</feature>
<accession>A0A0U5GY78</accession>
<evidence type="ECO:0000313" key="8">
    <source>
        <dbReference type="Proteomes" id="UP000066737"/>
    </source>
</evidence>
<feature type="transmembrane region" description="Helical" evidence="5">
    <location>
        <begin position="38"/>
        <end position="55"/>
    </location>
</feature>
<evidence type="ECO:0000256" key="5">
    <source>
        <dbReference type="SAM" id="Phobius"/>
    </source>
</evidence>
<evidence type="ECO:0000256" key="1">
    <source>
        <dbReference type="ARBA" id="ARBA00008683"/>
    </source>
</evidence>
<dbReference type="Gene3D" id="3.90.226.10">
    <property type="entry name" value="2-enoyl-CoA Hydratase, Chain A, domain 1"/>
    <property type="match status" value="2"/>
</dbReference>
<dbReference type="InterPro" id="IPR047272">
    <property type="entry name" value="S49_SppA_C"/>
</dbReference>
<keyword evidence="5" id="KW-1133">Transmembrane helix</keyword>
<keyword evidence="4" id="KW-0720">Serine protease</keyword>
<keyword evidence="3 7" id="KW-0378">Hydrolase</keyword>
<evidence type="ECO:0000256" key="3">
    <source>
        <dbReference type="ARBA" id="ARBA00022801"/>
    </source>
</evidence>
<proteinExistence type="inferred from homology"/>
<dbReference type="EC" id="3.4.21.-" evidence="7"/>
<dbReference type="PANTHER" id="PTHR33209">
    <property type="entry name" value="PROTEASE 4"/>
    <property type="match status" value="1"/>
</dbReference>
<reference evidence="8" key="1">
    <citation type="journal article" date="2016" name="Environ. Microbiol.">
        <title>The complete genome of a viable archaeum isolated from 123-million-year-old rock salt.</title>
        <authorList>
            <person name="Jaakkola S.T."/>
            <person name="Pfeiffer F."/>
            <person name="Ravantti J.J."/>
            <person name="Guo Q."/>
            <person name="Liu Y."/>
            <person name="Chen X."/>
            <person name="Ma H."/>
            <person name="Yang C."/>
            <person name="Oksanen H.M."/>
            <person name="Bamford D.H."/>
        </authorList>
    </citation>
    <scope>NUCLEOTIDE SEQUENCE</scope>
    <source>
        <strain evidence="8">JI20-1</strain>
    </source>
</reference>
<keyword evidence="2" id="KW-0645">Protease</keyword>
<name>A0A0U5GY78_9EURY</name>
<feature type="domain" description="Peptidase S49" evidence="6">
    <location>
        <begin position="141"/>
        <end position="282"/>
    </location>
</feature>
<dbReference type="AlphaFoldDB" id="A0A0U5GY78"/>
<keyword evidence="5" id="KW-0812">Transmembrane</keyword>
<comment type="similarity">
    <text evidence="1">Belongs to the peptidase S49 family.</text>
</comment>
<evidence type="ECO:0000313" key="7">
    <source>
        <dbReference type="EMBL" id="CQH49723.1"/>
    </source>
</evidence>
<gene>
    <name evidence="7" type="primary">sppA</name>
    <name evidence="7" type="ORF">HHUB_1554</name>
</gene>
<dbReference type="NCBIfam" id="TIGR00706">
    <property type="entry name" value="SppA_dom"/>
    <property type="match status" value="1"/>
</dbReference>
<dbReference type="OrthoDB" id="31107at2157"/>
<evidence type="ECO:0000259" key="6">
    <source>
        <dbReference type="Pfam" id="PF01343"/>
    </source>
</evidence>
<dbReference type="GeneID" id="26658237"/>
<dbReference type="Pfam" id="PF01343">
    <property type="entry name" value="Peptidase_S49"/>
    <property type="match status" value="1"/>
</dbReference>
<dbReference type="SUPFAM" id="SSF52096">
    <property type="entry name" value="ClpP/crotonase"/>
    <property type="match status" value="1"/>
</dbReference>
<dbReference type="GO" id="GO:0006508">
    <property type="term" value="P:proteolysis"/>
    <property type="evidence" value="ECO:0007669"/>
    <property type="project" value="UniProtKB-KW"/>
</dbReference>
<dbReference type="EMBL" id="LN831302">
    <property type="protein sequence ID" value="CQH49723.1"/>
    <property type="molecule type" value="Genomic_DNA"/>
</dbReference>
<keyword evidence="5" id="KW-0472">Membrane</keyword>
<protein>
    <submittedName>
        <fullName evidence="7">Signal peptide peptidase SppA</fullName>
        <ecNumber evidence="7">3.4.21.-</ecNumber>
    </submittedName>
</protein>
<keyword evidence="8" id="KW-1185">Reference proteome</keyword>